<evidence type="ECO:0000259" key="8">
    <source>
        <dbReference type="SMART" id="SM00731"/>
    </source>
</evidence>
<dbReference type="Pfam" id="PF10263">
    <property type="entry name" value="SprT-like"/>
    <property type="match status" value="1"/>
</dbReference>
<dbReference type="PANTHER" id="PTHR38773">
    <property type="entry name" value="PROTEIN SPRT"/>
    <property type="match status" value="1"/>
</dbReference>
<dbReference type="EMBL" id="FXXI01000010">
    <property type="protein sequence ID" value="SMS02534.1"/>
    <property type="molecule type" value="Genomic_DNA"/>
</dbReference>
<dbReference type="Proteomes" id="UP000196125">
    <property type="component" value="Unassembled WGS sequence"/>
</dbReference>
<dbReference type="NCBIfam" id="NF003421">
    <property type="entry name" value="PRK04860.1"/>
    <property type="match status" value="1"/>
</dbReference>
<evidence type="ECO:0000256" key="3">
    <source>
        <dbReference type="ARBA" id="ARBA00020082"/>
    </source>
</evidence>
<feature type="binding site" evidence="7">
    <location>
        <position position="82"/>
    </location>
    <ligand>
        <name>Zn(2+)</name>
        <dbReference type="ChEBI" id="CHEBI:29105"/>
    </ligand>
</feature>
<dbReference type="SMART" id="SM00731">
    <property type="entry name" value="SprT"/>
    <property type="match status" value="1"/>
</dbReference>
<dbReference type="HAMAP" id="MF_00746">
    <property type="entry name" value="SprT"/>
    <property type="match status" value="1"/>
</dbReference>
<proteinExistence type="inferred from homology"/>
<keyword evidence="4 7" id="KW-0963">Cytoplasm</keyword>
<organism evidence="9 10">
    <name type="scientific">Vibrio mangrovi</name>
    <dbReference type="NCBI Taxonomy" id="474394"/>
    <lineage>
        <taxon>Bacteria</taxon>
        <taxon>Pseudomonadati</taxon>
        <taxon>Pseudomonadota</taxon>
        <taxon>Gammaproteobacteria</taxon>
        <taxon>Vibrionales</taxon>
        <taxon>Vibrionaceae</taxon>
        <taxon>Vibrio</taxon>
    </lineage>
</organism>
<dbReference type="GO" id="GO:0006950">
    <property type="term" value="P:response to stress"/>
    <property type="evidence" value="ECO:0007669"/>
    <property type="project" value="UniProtKB-ARBA"/>
</dbReference>
<evidence type="ECO:0000256" key="7">
    <source>
        <dbReference type="HAMAP-Rule" id="MF_00746"/>
    </source>
</evidence>
<feature type="binding site" evidence="7">
    <location>
        <position position="78"/>
    </location>
    <ligand>
        <name>Zn(2+)</name>
        <dbReference type="ChEBI" id="CHEBI:29105"/>
    </ligand>
</feature>
<dbReference type="PANTHER" id="PTHR38773:SF1">
    <property type="entry name" value="PROTEIN SPRT"/>
    <property type="match status" value="1"/>
</dbReference>
<accession>A0A1Y6IXZ8</accession>
<dbReference type="InterPro" id="IPR023483">
    <property type="entry name" value="Uncharacterised_SprT"/>
</dbReference>
<comment type="similarity">
    <text evidence="2 7">Belongs to the SprT family.</text>
</comment>
<protein>
    <recommendedName>
        <fullName evidence="3 7">Protein SprT</fullName>
    </recommendedName>
</protein>
<dbReference type="InterPro" id="IPR006640">
    <property type="entry name" value="SprT-like_domain"/>
</dbReference>
<keyword evidence="5 7" id="KW-0479">Metal-binding</keyword>
<keyword evidence="6 7" id="KW-0862">Zinc</keyword>
<sequence>MSAITVSPELQTQINTQIQACITRASRYFDQHFPPPSLSYKLRGKAAGKAYLHQWEIRLNPVLLIENQTEFLQQVIPHEIAHLLVHRLYGRVRPHGPEWQSVMTQVFHLNPQTTHQFDIRSVAGQTFSYHCQCQQFSLSIRRHRKVQRQEVTYRCTQCNQPLVYTESEISS</sequence>
<dbReference type="AlphaFoldDB" id="A0A1Y6IXZ8"/>
<feature type="active site" evidence="7">
    <location>
        <position position="79"/>
    </location>
</feature>
<evidence type="ECO:0000256" key="4">
    <source>
        <dbReference type="ARBA" id="ARBA00022490"/>
    </source>
</evidence>
<reference evidence="9 10" key="1">
    <citation type="submission" date="2017-05" db="EMBL/GenBank/DDBJ databases">
        <authorList>
            <person name="Song R."/>
            <person name="Chenine A.L."/>
            <person name="Ruprecht R.M."/>
        </authorList>
    </citation>
    <scope>NUCLEOTIDE SEQUENCE [LARGE SCALE GENOMIC DNA]</scope>
    <source>
        <strain evidence="9 10">CECT 7927</strain>
    </source>
</reference>
<dbReference type="GO" id="GO:0008270">
    <property type="term" value="F:zinc ion binding"/>
    <property type="evidence" value="ECO:0007669"/>
    <property type="project" value="UniProtKB-UniRule"/>
</dbReference>
<evidence type="ECO:0000256" key="2">
    <source>
        <dbReference type="ARBA" id="ARBA00006591"/>
    </source>
</evidence>
<evidence type="ECO:0000313" key="9">
    <source>
        <dbReference type="EMBL" id="SMS02534.1"/>
    </source>
</evidence>
<dbReference type="GO" id="GO:0005737">
    <property type="term" value="C:cytoplasm"/>
    <property type="evidence" value="ECO:0007669"/>
    <property type="project" value="UniProtKB-SubCell"/>
</dbReference>
<evidence type="ECO:0000256" key="6">
    <source>
        <dbReference type="ARBA" id="ARBA00022833"/>
    </source>
</evidence>
<comment type="subcellular location">
    <subcellularLocation>
        <location evidence="1 7">Cytoplasm</location>
    </subcellularLocation>
</comment>
<name>A0A1Y6IXZ8_9VIBR</name>
<evidence type="ECO:0000313" key="10">
    <source>
        <dbReference type="Proteomes" id="UP000196125"/>
    </source>
</evidence>
<gene>
    <name evidence="7" type="primary">sprT</name>
    <name evidence="9" type="ORF">VIM7927_03867</name>
</gene>
<feature type="domain" description="SprT-like" evidence="8">
    <location>
        <begin position="16"/>
        <end position="165"/>
    </location>
</feature>
<comment type="cofactor">
    <cofactor evidence="7">
        <name>Zn(2+)</name>
        <dbReference type="ChEBI" id="CHEBI:29105"/>
    </cofactor>
    <text evidence="7">Binds 1 zinc ion.</text>
</comment>
<evidence type="ECO:0000256" key="5">
    <source>
        <dbReference type="ARBA" id="ARBA00022723"/>
    </source>
</evidence>
<evidence type="ECO:0000256" key="1">
    <source>
        <dbReference type="ARBA" id="ARBA00004496"/>
    </source>
</evidence>